<evidence type="ECO:0000259" key="6">
    <source>
        <dbReference type="PROSITE" id="PS50862"/>
    </source>
</evidence>
<keyword evidence="8" id="KW-1185">Reference proteome</keyword>
<dbReference type="EMBL" id="CP053085">
    <property type="protein sequence ID" value="QJR34963.1"/>
    <property type="molecule type" value="Genomic_DNA"/>
</dbReference>
<dbReference type="PIRSF" id="PIRSF001549">
    <property type="entry name" value="His-tRNA_synth"/>
    <property type="match status" value="1"/>
</dbReference>
<gene>
    <name evidence="7" type="primary">hisS</name>
    <name evidence="7" type="ORF">HKW67_05265</name>
</gene>
<keyword evidence="7" id="KW-0436">Ligase</keyword>
<dbReference type="GO" id="GO:0004821">
    <property type="term" value="F:histidine-tRNA ligase activity"/>
    <property type="evidence" value="ECO:0007669"/>
    <property type="project" value="UniProtKB-UniRule"/>
</dbReference>
<dbReference type="RefSeq" id="WP_171224391.1">
    <property type="nucleotide sequence ID" value="NZ_CP053085.1"/>
</dbReference>
<dbReference type="InterPro" id="IPR006195">
    <property type="entry name" value="aa-tRNA-synth_II"/>
</dbReference>
<name>A0A6M4IJN6_9BACT</name>
<evidence type="ECO:0000256" key="5">
    <source>
        <dbReference type="PIRSR" id="PIRSR001549-1"/>
    </source>
</evidence>
<dbReference type="InterPro" id="IPR004516">
    <property type="entry name" value="HisRS/HisZ"/>
</dbReference>
<sequence>MPPKLLPGFRDFYPEQFAERAHIFETWRRIVRRYAFQEYDGPPLEPLELYTQKSGDEIVGQLFDFVDKGGRAVAMRPEMTPTFARMVGARAQTLRKPVRWFSMPQLFRYERTQKGRLREHFQLNVDIVGEADVLADAELLSVAVEIMAAFGLTASDVRARVSDRRLLNGLLAHLAIDEPTWPAVYAVLDKLERQPQEISAEKLAAAGLPPATVEVILGFATLDFATLQSRYGQAPEVAPHVERFAQYVSHCDALGIADWLRFDLTIVRGLAYYTGIVFELFDNIGEFRAICGGGRYDNLLKSLGGTDLPALGFGMGDVVLGELLKARGLMKAPAPSVALWIAQAPDSASYPTAMLQTAARLRADGHAVEFALRDQRVEKQLEAARKAGSLATIVVDTTDAAPSYRARAAGAQEAIVQTLDALSTWASSTLNRTDTSHE</sequence>
<dbReference type="InterPro" id="IPR045864">
    <property type="entry name" value="aa-tRNA-synth_II/BPL/LPL"/>
</dbReference>
<feature type="binding site" evidence="5">
    <location>
        <position position="108"/>
    </location>
    <ligand>
        <name>L-histidine</name>
        <dbReference type="ChEBI" id="CHEBI:57595"/>
    </ligand>
</feature>
<evidence type="ECO:0000313" key="8">
    <source>
        <dbReference type="Proteomes" id="UP000500938"/>
    </source>
</evidence>
<evidence type="ECO:0000256" key="2">
    <source>
        <dbReference type="ARBA" id="ARBA00011738"/>
    </source>
</evidence>
<feature type="binding site" evidence="5">
    <location>
        <position position="268"/>
    </location>
    <ligand>
        <name>L-histidine</name>
        <dbReference type="ChEBI" id="CHEBI:57595"/>
    </ligand>
</feature>
<evidence type="ECO:0000256" key="4">
    <source>
        <dbReference type="NCBIfam" id="TIGR00442"/>
    </source>
</evidence>
<feature type="binding site" evidence="5">
    <location>
        <position position="126"/>
    </location>
    <ligand>
        <name>L-histidine</name>
        <dbReference type="ChEBI" id="CHEBI:57595"/>
    </ligand>
</feature>
<dbReference type="InterPro" id="IPR041715">
    <property type="entry name" value="HisRS-like_core"/>
</dbReference>
<dbReference type="Gene3D" id="3.30.930.10">
    <property type="entry name" value="Bira Bifunctional Protein, Domain 2"/>
    <property type="match status" value="1"/>
</dbReference>
<feature type="binding site" evidence="5">
    <location>
        <position position="122"/>
    </location>
    <ligand>
        <name>L-histidine</name>
        <dbReference type="ChEBI" id="CHEBI:57595"/>
    </ligand>
</feature>
<dbReference type="KEGG" id="ggr:HKW67_05265"/>
<dbReference type="Pfam" id="PF13393">
    <property type="entry name" value="tRNA-synt_His"/>
    <property type="match status" value="1"/>
</dbReference>
<dbReference type="PROSITE" id="PS50862">
    <property type="entry name" value="AA_TRNA_LIGASE_II"/>
    <property type="match status" value="1"/>
</dbReference>
<organism evidence="7 8">
    <name type="scientific">Gemmatimonas groenlandica</name>
    <dbReference type="NCBI Taxonomy" id="2732249"/>
    <lineage>
        <taxon>Bacteria</taxon>
        <taxon>Pseudomonadati</taxon>
        <taxon>Gemmatimonadota</taxon>
        <taxon>Gemmatimonadia</taxon>
        <taxon>Gemmatimonadales</taxon>
        <taxon>Gemmatimonadaceae</taxon>
        <taxon>Gemmatimonas</taxon>
    </lineage>
</organism>
<dbReference type="PANTHER" id="PTHR43707:SF1">
    <property type="entry name" value="HISTIDINE--TRNA LIGASE, MITOCHONDRIAL-RELATED"/>
    <property type="match status" value="1"/>
</dbReference>
<comment type="similarity">
    <text evidence="1">Belongs to the class-II aminoacyl-tRNA synthetase family.</text>
</comment>
<dbReference type="CDD" id="cd00773">
    <property type="entry name" value="HisRS-like_core"/>
    <property type="match status" value="1"/>
</dbReference>
<feature type="binding site" evidence="5">
    <location>
        <begin position="78"/>
        <end position="80"/>
    </location>
    <ligand>
        <name>L-histidine</name>
        <dbReference type="ChEBI" id="CHEBI:57595"/>
    </ligand>
</feature>
<dbReference type="GO" id="GO:0005524">
    <property type="term" value="F:ATP binding"/>
    <property type="evidence" value="ECO:0007669"/>
    <property type="project" value="InterPro"/>
</dbReference>
<dbReference type="GO" id="GO:0006427">
    <property type="term" value="P:histidyl-tRNA aminoacylation"/>
    <property type="evidence" value="ECO:0007669"/>
    <property type="project" value="UniProtKB-UniRule"/>
</dbReference>
<comment type="subunit">
    <text evidence="2">Homodimer.</text>
</comment>
<reference evidence="7 8" key="1">
    <citation type="submission" date="2020-05" db="EMBL/GenBank/DDBJ databases">
        <title>Complete genome sequence of Gemmatimonas greenlandica TET16.</title>
        <authorList>
            <person name="Zeng Y."/>
        </authorList>
    </citation>
    <scope>NUCLEOTIDE SEQUENCE [LARGE SCALE GENOMIC DNA]</scope>
    <source>
        <strain evidence="7 8">TET16</strain>
    </source>
</reference>
<dbReference type="SUPFAM" id="SSF55681">
    <property type="entry name" value="Class II aaRS and biotin synthetases"/>
    <property type="match status" value="1"/>
</dbReference>
<dbReference type="AlphaFoldDB" id="A0A6M4IJN6"/>
<evidence type="ECO:0000256" key="1">
    <source>
        <dbReference type="ARBA" id="ARBA00008226"/>
    </source>
</evidence>
<dbReference type="NCBIfam" id="TIGR00442">
    <property type="entry name" value="hisS"/>
    <property type="match status" value="1"/>
</dbReference>
<dbReference type="InterPro" id="IPR015807">
    <property type="entry name" value="His-tRNA-ligase"/>
</dbReference>
<dbReference type="EC" id="6.1.1.21" evidence="4"/>
<protein>
    <recommendedName>
        <fullName evidence="3 4">Histidine--tRNA ligase</fullName>
        <ecNumber evidence="4">6.1.1.21</ecNumber>
    </recommendedName>
</protein>
<dbReference type="GO" id="GO:0005737">
    <property type="term" value="C:cytoplasm"/>
    <property type="evidence" value="ECO:0007669"/>
    <property type="project" value="UniProtKB-UniRule"/>
</dbReference>
<accession>A0A6M4IJN6</accession>
<dbReference type="Proteomes" id="UP000500938">
    <property type="component" value="Chromosome"/>
</dbReference>
<dbReference type="PANTHER" id="PTHR43707">
    <property type="entry name" value="HISTIDYL-TRNA SYNTHETASE"/>
    <property type="match status" value="1"/>
</dbReference>
<feature type="domain" description="Aminoacyl-transfer RNA synthetases class-II family profile" evidence="6">
    <location>
        <begin position="1"/>
        <end position="333"/>
    </location>
</feature>
<feature type="binding site" evidence="5">
    <location>
        <begin position="272"/>
        <end position="273"/>
    </location>
    <ligand>
        <name>L-histidine</name>
        <dbReference type="ChEBI" id="CHEBI:57595"/>
    </ligand>
</feature>
<evidence type="ECO:0000256" key="3">
    <source>
        <dbReference type="ARBA" id="ARBA00017399"/>
    </source>
</evidence>
<proteinExistence type="inferred from homology"/>
<evidence type="ECO:0000313" key="7">
    <source>
        <dbReference type="EMBL" id="QJR34963.1"/>
    </source>
</evidence>